<dbReference type="EMBL" id="JARJCM010000075">
    <property type="protein sequence ID" value="KAJ7032138.1"/>
    <property type="molecule type" value="Genomic_DNA"/>
</dbReference>
<evidence type="ECO:0000313" key="3">
    <source>
        <dbReference type="Proteomes" id="UP001218188"/>
    </source>
</evidence>
<sequence>MGSYTSVMNDTTSTLYIRYAPNHVGLDVAAAIVGAIGIIAAAASGGAFAVLIDVAAISTELGVGGAALSAAGFLLAAINLSSSNDGYHLVAPGGTYRSSKLTLSLVHQADVHLARIINDNTMNLYSGSFTVFSGATAGSTKRYTMSSQLSKLNLEVTAVTVADTASFAELAKFGNVTRVQVQSDLFAPKLELQQNCSISDLD</sequence>
<feature type="transmembrane region" description="Helical" evidence="1">
    <location>
        <begin position="28"/>
        <end position="54"/>
    </location>
</feature>
<dbReference type="AlphaFoldDB" id="A0AAD6WYI2"/>
<keyword evidence="1" id="KW-0472">Membrane</keyword>
<keyword evidence="3" id="KW-1185">Reference proteome</keyword>
<comment type="caution">
    <text evidence="2">The sequence shown here is derived from an EMBL/GenBank/DDBJ whole genome shotgun (WGS) entry which is preliminary data.</text>
</comment>
<protein>
    <submittedName>
        <fullName evidence="2">Uncharacterized protein</fullName>
    </submittedName>
</protein>
<dbReference type="Proteomes" id="UP001218188">
    <property type="component" value="Unassembled WGS sequence"/>
</dbReference>
<accession>A0AAD6WYI2</accession>
<evidence type="ECO:0000313" key="2">
    <source>
        <dbReference type="EMBL" id="KAJ7032138.1"/>
    </source>
</evidence>
<organism evidence="2 3">
    <name type="scientific">Mycena alexandri</name>
    <dbReference type="NCBI Taxonomy" id="1745969"/>
    <lineage>
        <taxon>Eukaryota</taxon>
        <taxon>Fungi</taxon>
        <taxon>Dikarya</taxon>
        <taxon>Basidiomycota</taxon>
        <taxon>Agaricomycotina</taxon>
        <taxon>Agaricomycetes</taxon>
        <taxon>Agaricomycetidae</taxon>
        <taxon>Agaricales</taxon>
        <taxon>Marasmiineae</taxon>
        <taxon>Mycenaceae</taxon>
        <taxon>Mycena</taxon>
    </lineage>
</organism>
<keyword evidence="1" id="KW-0812">Transmembrane</keyword>
<feature type="transmembrane region" description="Helical" evidence="1">
    <location>
        <begin position="61"/>
        <end position="80"/>
    </location>
</feature>
<reference evidence="2" key="1">
    <citation type="submission" date="2023-03" db="EMBL/GenBank/DDBJ databases">
        <title>Massive genome expansion in bonnet fungi (Mycena s.s.) driven by repeated elements and novel gene families across ecological guilds.</title>
        <authorList>
            <consortium name="Lawrence Berkeley National Laboratory"/>
            <person name="Harder C.B."/>
            <person name="Miyauchi S."/>
            <person name="Viragh M."/>
            <person name="Kuo A."/>
            <person name="Thoen E."/>
            <person name="Andreopoulos B."/>
            <person name="Lu D."/>
            <person name="Skrede I."/>
            <person name="Drula E."/>
            <person name="Henrissat B."/>
            <person name="Morin E."/>
            <person name="Kohler A."/>
            <person name="Barry K."/>
            <person name="LaButti K."/>
            <person name="Morin E."/>
            <person name="Salamov A."/>
            <person name="Lipzen A."/>
            <person name="Mereny Z."/>
            <person name="Hegedus B."/>
            <person name="Baldrian P."/>
            <person name="Stursova M."/>
            <person name="Weitz H."/>
            <person name="Taylor A."/>
            <person name="Grigoriev I.V."/>
            <person name="Nagy L.G."/>
            <person name="Martin F."/>
            <person name="Kauserud H."/>
        </authorList>
    </citation>
    <scope>NUCLEOTIDE SEQUENCE</scope>
    <source>
        <strain evidence="2">CBHHK200</strain>
    </source>
</reference>
<name>A0AAD6WYI2_9AGAR</name>
<gene>
    <name evidence="2" type="ORF">C8F04DRAFT_1262112</name>
</gene>
<keyword evidence="1" id="KW-1133">Transmembrane helix</keyword>
<evidence type="ECO:0000256" key="1">
    <source>
        <dbReference type="SAM" id="Phobius"/>
    </source>
</evidence>
<proteinExistence type="predicted"/>